<evidence type="ECO:0000313" key="3">
    <source>
        <dbReference type="Proteomes" id="UP001217089"/>
    </source>
</evidence>
<evidence type="ECO:0000256" key="1">
    <source>
        <dbReference type="SAM" id="SignalP"/>
    </source>
</evidence>
<feature type="chain" id="PRO_5046305311" evidence="1">
    <location>
        <begin position="25"/>
        <end position="128"/>
    </location>
</feature>
<organism evidence="2 3">
    <name type="scientific">Tegillarca granosa</name>
    <name type="common">Malaysian cockle</name>
    <name type="synonym">Anadara granosa</name>
    <dbReference type="NCBI Taxonomy" id="220873"/>
    <lineage>
        <taxon>Eukaryota</taxon>
        <taxon>Metazoa</taxon>
        <taxon>Spiralia</taxon>
        <taxon>Lophotrochozoa</taxon>
        <taxon>Mollusca</taxon>
        <taxon>Bivalvia</taxon>
        <taxon>Autobranchia</taxon>
        <taxon>Pteriomorphia</taxon>
        <taxon>Arcoida</taxon>
        <taxon>Arcoidea</taxon>
        <taxon>Arcidae</taxon>
        <taxon>Tegillarca</taxon>
    </lineage>
</organism>
<reference evidence="2 3" key="1">
    <citation type="submission" date="2022-12" db="EMBL/GenBank/DDBJ databases">
        <title>Chromosome-level genome of Tegillarca granosa.</title>
        <authorList>
            <person name="Kim J."/>
        </authorList>
    </citation>
    <scope>NUCLEOTIDE SEQUENCE [LARGE SCALE GENOMIC DNA]</scope>
    <source>
        <strain evidence="2">Teg-2019</strain>
        <tissue evidence="2">Adductor muscle</tissue>
    </source>
</reference>
<keyword evidence="3" id="KW-1185">Reference proteome</keyword>
<dbReference type="Proteomes" id="UP001217089">
    <property type="component" value="Unassembled WGS sequence"/>
</dbReference>
<evidence type="ECO:0000313" key="2">
    <source>
        <dbReference type="EMBL" id="KAJ8304178.1"/>
    </source>
</evidence>
<name>A0ABQ9EFV5_TEGGR</name>
<dbReference type="EMBL" id="JARBDR010000903">
    <property type="protein sequence ID" value="KAJ8304178.1"/>
    <property type="molecule type" value="Genomic_DNA"/>
</dbReference>
<sequence>MFLRLSKWQIKLSLQCFLIVSTFSSVTSPDETVGEGRMYARPENVMCPHPDKDDLWQRPLGCYNDSDLVLDYCHQQERILPLYRVYNQYLHINIYNTYVDKKLTWRTDKILIEMKSVGLIDLTMSLAI</sequence>
<keyword evidence="1" id="KW-0732">Signal</keyword>
<comment type="caution">
    <text evidence="2">The sequence shown here is derived from an EMBL/GenBank/DDBJ whole genome shotgun (WGS) entry which is preliminary data.</text>
</comment>
<feature type="signal peptide" evidence="1">
    <location>
        <begin position="1"/>
        <end position="24"/>
    </location>
</feature>
<accession>A0ABQ9EFV5</accession>
<protein>
    <submittedName>
        <fullName evidence="2">Uncharacterized protein</fullName>
    </submittedName>
</protein>
<proteinExistence type="predicted"/>
<gene>
    <name evidence="2" type="ORF">KUTeg_017761</name>
</gene>